<dbReference type="SUPFAM" id="SSF55174">
    <property type="entry name" value="Alpha-L RNA-binding motif"/>
    <property type="match status" value="1"/>
</dbReference>
<dbReference type="AlphaFoldDB" id="A0A0B2UIU7"/>
<keyword evidence="3 6" id="KW-0694">RNA-binding</keyword>
<feature type="domain" description="Small ribosomal subunit protein eS4 central region" evidence="7">
    <location>
        <begin position="95"/>
        <end position="167"/>
    </location>
</feature>
<dbReference type="InterPro" id="IPR013843">
    <property type="entry name" value="Ribosomal_eS4_N"/>
</dbReference>
<dbReference type="RefSeq" id="XP_014563201.1">
    <property type="nucleotide sequence ID" value="XM_014707715.1"/>
</dbReference>
<dbReference type="InterPro" id="IPR018199">
    <property type="entry name" value="Ribosomal_eS4_N_CS"/>
</dbReference>
<comment type="caution">
    <text evidence="9">The sequence shown here is derived from an EMBL/GenBank/DDBJ whole genome shotgun (WGS) entry which is preliminary data.</text>
</comment>
<dbReference type="Pfam" id="PF08071">
    <property type="entry name" value="RS4NT"/>
    <property type="match status" value="1"/>
</dbReference>
<dbReference type="Gene3D" id="2.40.50.740">
    <property type="match status" value="1"/>
</dbReference>
<keyword evidence="10" id="KW-1185">Reference proteome</keyword>
<comment type="similarity">
    <text evidence="1 6">Belongs to the eukaryotic ribosomal protein eS4 family.</text>
</comment>
<name>A0A0B2UIU7_9MICR</name>
<dbReference type="EMBL" id="JOKQ01000009">
    <property type="protein sequence ID" value="KHN69159.1"/>
    <property type="molecule type" value="Genomic_DNA"/>
</dbReference>
<organism evidence="9 10">
    <name type="scientific">Ordospora colligata OC4</name>
    <dbReference type="NCBI Taxonomy" id="1354746"/>
    <lineage>
        <taxon>Eukaryota</taxon>
        <taxon>Fungi</taxon>
        <taxon>Fungi incertae sedis</taxon>
        <taxon>Microsporidia</taxon>
        <taxon>Ordosporidae</taxon>
        <taxon>Ordospora</taxon>
    </lineage>
</organism>
<dbReference type="FunCoup" id="A0A0B2UIU7">
    <property type="interactions" value="191"/>
</dbReference>
<evidence type="ECO:0000256" key="3">
    <source>
        <dbReference type="ARBA" id="ARBA00022884"/>
    </source>
</evidence>
<keyword evidence="2 6" id="KW-0699">rRNA-binding</keyword>
<evidence type="ECO:0000259" key="8">
    <source>
        <dbReference type="Pfam" id="PF08071"/>
    </source>
</evidence>
<dbReference type="Gene3D" id="3.10.290.10">
    <property type="entry name" value="RNA-binding S4 domain"/>
    <property type="match status" value="1"/>
</dbReference>
<dbReference type="CDD" id="cd00165">
    <property type="entry name" value="S4"/>
    <property type="match status" value="1"/>
</dbReference>
<dbReference type="InterPro" id="IPR014722">
    <property type="entry name" value="Rib_uL2_dom2"/>
</dbReference>
<reference evidence="9 10" key="1">
    <citation type="journal article" date="2014" name="MBio">
        <title>The Ordospora colligata genome; evolution of extreme reduction in microsporidia and host-to-parasite horizontal gene transfer.</title>
        <authorList>
            <person name="Pombert J.-F."/>
            <person name="Haag K.L."/>
            <person name="Beidas S."/>
            <person name="Ebert D."/>
            <person name="Keeling P.J."/>
        </authorList>
    </citation>
    <scope>NUCLEOTIDE SEQUENCE [LARGE SCALE GENOMIC DNA]</scope>
    <source>
        <strain evidence="9 10">OC4</strain>
    </source>
</reference>
<keyword evidence="4 6" id="KW-0689">Ribosomal protein</keyword>
<evidence type="ECO:0000256" key="6">
    <source>
        <dbReference type="PIRNR" id="PIRNR002116"/>
    </source>
</evidence>
<feature type="domain" description="Small ribosomal subunit protein eS4 N-terminal" evidence="8">
    <location>
        <begin position="4"/>
        <end position="38"/>
    </location>
</feature>
<keyword evidence="5 6" id="KW-0687">Ribonucleoprotein</keyword>
<sequence length="268" mass="29696">MTTGHKDHLKRLAAPKSWMLGKLGGTFALKPASGPHSAKMCIPLGYLVSRFLKYAGNRKELKIILEGNNVKVNGRARTDPHFPVGLFDVLSIDKTGEHFRVFYTVSKKFHLHKIASSEAEYRLAKVVKKYSHLNVPYVVSSCGLNIRFCDPAIRIGDTIRIDSGSGKVSGYITPGVDKVVYVLNGRSKGCVGVVNTINKHADIIIYGMTDFAGHSFSCADKNCVFIGESRDNIWMTLLKENGIKYSELEKINMRLGEMVDAEVAENEE</sequence>
<dbReference type="InterPro" id="IPR036986">
    <property type="entry name" value="S4_RNA-bd_sf"/>
</dbReference>
<dbReference type="GeneID" id="26262299"/>
<dbReference type="GO" id="GO:0022627">
    <property type="term" value="C:cytosolic small ribosomal subunit"/>
    <property type="evidence" value="ECO:0007669"/>
    <property type="project" value="TreeGrafter"/>
</dbReference>
<evidence type="ECO:0000256" key="4">
    <source>
        <dbReference type="ARBA" id="ARBA00022980"/>
    </source>
</evidence>
<dbReference type="GO" id="GO:0006412">
    <property type="term" value="P:translation"/>
    <property type="evidence" value="ECO:0007669"/>
    <property type="project" value="InterPro"/>
</dbReference>
<evidence type="ECO:0000313" key="9">
    <source>
        <dbReference type="EMBL" id="KHN69159.1"/>
    </source>
</evidence>
<dbReference type="PANTHER" id="PTHR11581">
    <property type="entry name" value="30S/40S RIBOSOMAL PROTEIN S4"/>
    <property type="match status" value="1"/>
</dbReference>
<dbReference type="Pfam" id="PF00900">
    <property type="entry name" value="Ribosomal_S4e"/>
    <property type="match status" value="1"/>
</dbReference>
<evidence type="ECO:0000256" key="5">
    <source>
        <dbReference type="ARBA" id="ARBA00023274"/>
    </source>
</evidence>
<dbReference type="GO" id="GO:0003735">
    <property type="term" value="F:structural constituent of ribosome"/>
    <property type="evidence" value="ECO:0007669"/>
    <property type="project" value="UniProtKB-UniRule"/>
</dbReference>
<dbReference type="InParanoid" id="A0A0B2UIU7"/>
<proteinExistence type="inferred from homology"/>
<dbReference type="FunFam" id="3.10.290.10:FF:000002">
    <property type="entry name" value="40S ribosomal protein S4"/>
    <property type="match status" value="1"/>
</dbReference>
<evidence type="ECO:0000256" key="1">
    <source>
        <dbReference type="ARBA" id="ARBA00007500"/>
    </source>
</evidence>
<evidence type="ECO:0000313" key="10">
    <source>
        <dbReference type="Proteomes" id="UP000031056"/>
    </source>
</evidence>
<dbReference type="PROSITE" id="PS00528">
    <property type="entry name" value="RIBOSOMAL_S4E"/>
    <property type="match status" value="1"/>
</dbReference>
<protein>
    <recommendedName>
        <fullName evidence="6">40S ribosomal protein S4</fullName>
    </recommendedName>
</protein>
<dbReference type="GO" id="GO:0019843">
    <property type="term" value="F:rRNA binding"/>
    <property type="evidence" value="ECO:0007669"/>
    <property type="project" value="UniProtKB-UniRule"/>
</dbReference>
<dbReference type="STRING" id="1354746.A0A0B2UIU7"/>
<dbReference type="Proteomes" id="UP000031056">
    <property type="component" value="Unassembled WGS sequence"/>
</dbReference>
<evidence type="ECO:0000256" key="2">
    <source>
        <dbReference type="ARBA" id="ARBA00022730"/>
    </source>
</evidence>
<dbReference type="PROSITE" id="PS50889">
    <property type="entry name" value="S4"/>
    <property type="match status" value="1"/>
</dbReference>
<dbReference type="InterPro" id="IPR013845">
    <property type="entry name" value="Ribosomal_eS4_central_region"/>
</dbReference>
<dbReference type="OrthoDB" id="1109245at2759"/>
<dbReference type="VEuPathDB" id="MicrosporidiaDB:M896_090850"/>
<dbReference type="InterPro" id="IPR000876">
    <property type="entry name" value="Ribosomal_eS4"/>
</dbReference>
<dbReference type="Gene3D" id="2.30.30.30">
    <property type="match status" value="1"/>
</dbReference>
<dbReference type="PANTHER" id="PTHR11581:SF0">
    <property type="entry name" value="SMALL RIBOSOMAL SUBUNIT PROTEIN ES4"/>
    <property type="match status" value="1"/>
</dbReference>
<evidence type="ECO:0000259" key="7">
    <source>
        <dbReference type="Pfam" id="PF00900"/>
    </source>
</evidence>
<dbReference type="HOGENOM" id="CLU_060400_1_0_1"/>
<dbReference type="InterPro" id="IPR038237">
    <property type="entry name" value="Ribosomal_eS4_central_sf"/>
</dbReference>
<accession>A0A0B2UIU7</accession>
<gene>
    <name evidence="9" type="ORF">M896_090850</name>
</gene>
<dbReference type="PIRSF" id="PIRSF002116">
    <property type="entry name" value="Ribosomal_S4"/>
    <property type="match status" value="1"/>
</dbReference>